<dbReference type="Gene3D" id="3.40.50.150">
    <property type="entry name" value="Vaccinia Virus protein VP39"/>
    <property type="match status" value="1"/>
</dbReference>
<evidence type="ECO:0000313" key="2">
    <source>
        <dbReference type="EMBL" id="OQW49765.1"/>
    </source>
</evidence>
<dbReference type="Pfam" id="PF08241">
    <property type="entry name" value="Methyltransf_11"/>
    <property type="match status" value="1"/>
</dbReference>
<reference evidence="2 3" key="1">
    <citation type="journal article" date="2017" name="Water Res.">
        <title>Comammox in drinking water systems.</title>
        <authorList>
            <person name="Wang Y."/>
            <person name="Ma L."/>
            <person name="Mao Y."/>
            <person name="Jiang X."/>
            <person name="Xia Y."/>
            <person name="Yu K."/>
            <person name="Li B."/>
            <person name="Zhang T."/>
        </authorList>
    </citation>
    <scope>NUCLEOTIDE SEQUENCE [LARGE SCALE GENOMIC DNA]</scope>
    <source>
        <strain evidence="2">SG_bin8</strain>
    </source>
</reference>
<organism evidence="2 3">
    <name type="scientific">Candidatus Raskinella chloraquaticus</name>
    <dbReference type="NCBI Taxonomy" id="1951219"/>
    <lineage>
        <taxon>Bacteria</taxon>
        <taxon>Pseudomonadati</taxon>
        <taxon>Pseudomonadota</taxon>
        <taxon>Alphaproteobacteria</taxon>
        <taxon>Hyphomicrobiales</taxon>
        <taxon>Phreatobacteraceae</taxon>
        <taxon>Candidatus Raskinella</taxon>
    </lineage>
</organism>
<sequence>MVDEVIARKGHCRIVDLGGNIEYWRDLEAVWSGRSVSFVLINLMSQRLDDQRFESRVGDCTNMAEFADNSFDVVHSNSVLEHVGRWQAMRAMAREVRRLAPRYFVQTPDFWFPLEPHFRVPFFHWLPEPVRLALVMRFDCGAFPRAATLDDAQRYIEDSILIDRKRMSALFPDASISSERVFGLSKSLIAIR</sequence>
<evidence type="ECO:0000259" key="1">
    <source>
        <dbReference type="Pfam" id="PF08241"/>
    </source>
</evidence>
<protein>
    <recommendedName>
        <fullName evidence="1">Methyltransferase type 11 domain-containing protein</fullName>
    </recommendedName>
</protein>
<dbReference type="InterPro" id="IPR013216">
    <property type="entry name" value="Methyltransf_11"/>
</dbReference>
<dbReference type="EMBL" id="LWDL01000031">
    <property type="protein sequence ID" value="OQW49765.1"/>
    <property type="molecule type" value="Genomic_DNA"/>
</dbReference>
<dbReference type="STRING" id="1827387.A4S15_02265"/>
<dbReference type="AlphaFoldDB" id="A0A1W9HQM6"/>
<accession>A0A1W9HQM6</accession>
<evidence type="ECO:0000313" key="3">
    <source>
        <dbReference type="Proteomes" id="UP000192872"/>
    </source>
</evidence>
<dbReference type="Proteomes" id="UP000192872">
    <property type="component" value="Unassembled WGS sequence"/>
</dbReference>
<dbReference type="InterPro" id="IPR029063">
    <property type="entry name" value="SAM-dependent_MTases_sf"/>
</dbReference>
<dbReference type="GO" id="GO:0008757">
    <property type="term" value="F:S-adenosylmethionine-dependent methyltransferase activity"/>
    <property type="evidence" value="ECO:0007669"/>
    <property type="project" value="InterPro"/>
</dbReference>
<gene>
    <name evidence="2" type="ORF">A4S15_02265</name>
</gene>
<feature type="domain" description="Methyltransferase type 11" evidence="1">
    <location>
        <begin position="36"/>
        <end position="98"/>
    </location>
</feature>
<name>A0A1W9HQM6_9HYPH</name>
<comment type="caution">
    <text evidence="2">The sequence shown here is derived from an EMBL/GenBank/DDBJ whole genome shotgun (WGS) entry which is preliminary data.</text>
</comment>
<proteinExistence type="predicted"/>
<dbReference type="SUPFAM" id="SSF53335">
    <property type="entry name" value="S-adenosyl-L-methionine-dependent methyltransferases"/>
    <property type="match status" value="1"/>
</dbReference>